<dbReference type="EMBL" id="LSKU01000001">
    <property type="protein sequence ID" value="KXG44531.1"/>
    <property type="molecule type" value="Genomic_DNA"/>
</dbReference>
<accession>A0A135L6A1</accession>
<dbReference type="PANTHER" id="PTHR47019:SF1">
    <property type="entry name" value="LIPID II FLIPPASE MURJ"/>
    <property type="match status" value="1"/>
</dbReference>
<organism evidence="9 10">
    <name type="scientific">Tepidibacillus decaturensis</name>
    <dbReference type="NCBI Taxonomy" id="1413211"/>
    <lineage>
        <taxon>Bacteria</taxon>
        <taxon>Bacillati</taxon>
        <taxon>Bacillota</taxon>
        <taxon>Bacilli</taxon>
        <taxon>Bacillales</taxon>
        <taxon>Bacillaceae</taxon>
        <taxon>Tepidibacillus</taxon>
    </lineage>
</organism>
<dbReference type="PRINTS" id="PR01806">
    <property type="entry name" value="VIRFACTRMVIN"/>
</dbReference>
<proteinExistence type="predicted"/>
<feature type="transmembrane region" description="Helical" evidence="8">
    <location>
        <begin position="86"/>
        <end position="109"/>
    </location>
</feature>
<reference evidence="9 10" key="1">
    <citation type="submission" date="2016-02" db="EMBL/GenBank/DDBJ databases">
        <title>Draft Genome for Tepidibacillus decaturensis nov. sp. Strain Z9, an Anaerobic, Moderately Thermophilic and Heterotrophic Bacterium from Deep Subsurface of the Illinois Basin, USA.</title>
        <authorList>
            <person name="Dong Y."/>
            <person name="Chang J.Y."/>
            <person name="Sanford R."/>
            <person name="Fouke B.W."/>
        </authorList>
    </citation>
    <scope>NUCLEOTIDE SEQUENCE [LARGE SCALE GENOMIC DNA]</scope>
    <source>
        <strain evidence="9 10">Z9</strain>
    </source>
</reference>
<comment type="caution">
    <text evidence="9">The sequence shown here is derived from an EMBL/GenBank/DDBJ whole genome shotgun (WGS) entry which is preliminary data.</text>
</comment>
<keyword evidence="3 8" id="KW-0812">Transmembrane</keyword>
<comment type="subcellular location">
    <subcellularLocation>
        <location evidence="1">Cell membrane</location>
        <topology evidence="1">Multi-pass membrane protein</topology>
    </subcellularLocation>
</comment>
<protein>
    <recommendedName>
        <fullName evidence="11">Lipid II flippase MurJ</fullName>
    </recommendedName>
</protein>
<feature type="transmembrane region" description="Helical" evidence="8">
    <location>
        <begin position="54"/>
        <end position="74"/>
    </location>
</feature>
<evidence type="ECO:0008006" key="11">
    <source>
        <dbReference type="Google" id="ProtNLM"/>
    </source>
</evidence>
<dbReference type="InterPro" id="IPR004268">
    <property type="entry name" value="MurJ"/>
</dbReference>
<evidence type="ECO:0000256" key="5">
    <source>
        <dbReference type="ARBA" id="ARBA00022984"/>
    </source>
</evidence>
<feature type="transmembrane region" description="Helical" evidence="8">
    <location>
        <begin position="134"/>
        <end position="155"/>
    </location>
</feature>
<evidence type="ECO:0000256" key="7">
    <source>
        <dbReference type="ARBA" id="ARBA00023136"/>
    </source>
</evidence>
<evidence type="ECO:0000256" key="1">
    <source>
        <dbReference type="ARBA" id="ARBA00004651"/>
    </source>
</evidence>
<dbReference type="GO" id="GO:0008360">
    <property type="term" value="P:regulation of cell shape"/>
    <property type="evidence" value="ECO:0007669"/>
    <property type="project" value="UniProtKB-KW"/>
</dbReference>
<gene>
    <name evidence="9" type="ORF">U473_11260</name>
</gene>
<dbReference type="GO" id="GO:0005886">
    <property type="term" value="C:plasma membrane"/>
    <property type="evidence" value="ECO:0007669"/>
    <property type="project" value="UniProtKB-SubCell"/>
</dbReference>
<evidence type="ECO:0000256" key="8">
    <source>
        <dbReference type="SAM" id="Phobius"/>
    </source>
</evidence>
<keyword evidence="6 8" id="KW-1133">Transmembrane helix</keyword>
<evidence type="ECO:0000313" key="9">
    <source>
        <dbReference type="EMBL" id="KXG44531.1"/>
    </source>
</evidence>
<evidence type="ECO:0000313" key="10">
    <source>
        <dbReference type="Proteomes" id="UP000070352"/>
    </source>
</evidence>
<sequence length="168" mass="18214">MSQAKKILGATILLMGVTFLSKIIGFLREVFIAAEFGTSHQADIFVAVSTIPNLLLTITGGALSAALIPLIIRLRNQKETERLKKLVSSTFTLTSLVMIGLASLLFLFVEEFAGVYVMGFGEEAKNLTVEMIQIIIPALIAIGLISLFSSILNAYQHFLIPSLGPIFL</sequence>
<keyword evidence="10" id="KW-1185">Reference proteome</keyword>
<dbReference type="AlphaFoldDB" id="A0A135L6A1"/>
<dbReference type="GO" id="GO:0009252">
    <property type="term" value="P:peptidoglycan biosynthetic process"/>
    <property type="evidence" value="ECO:0007669"/>
    <property type="project" value="UniProtKB-KW"/>
</dbReference>
<keyword evidence="5" id="KW-0573">Peptidoglycan synthesis</keyword>
<dbReference type="InterPro" id="IPR051050">
    <property type="entry name" value="Lipid_II_flippase_MurJ/MviN"/>
</dbReference>
<evidence type="ECO:0000256" key="2">
    <source>
        <dbReference type="ARBA" id="ARBA00022475"/>
    </source>
</evidence>
<feature type="transmembrane region" description="Helical" evidence="8">
    <location>
        <begin position="12"/>
        <end position="34"/>
    </location>
</feature>
<dbReference type="RefSeq" id="WP_068726371.1">
    <property type="nucleotide sequence ID" value="NZ_LSKU01000001.1"/>
</dbReference>
<dbReference type="GO" id="GO:0015648">
    <property type="term" value="F:lipid-linked peptidoglycan transporter activity"/>
    <property type="evidence" value="ECO:0007669"/>
    <property type="project" value="TreeGrafter"/>
</dbReference>
<keyword evidence="4" id="KW-0133">Cell shape</keyword>
<dbReference type="GO" id="GO:0034204">
    <property type="term" value="P:lipid translocation"/>
    <property type="evidence" value="ECO:0007669"/>
    <property type="project" value="TreeGrafter"/>
</dbReference>
<name>A0A135L6A1_9BACI</name>
<evidence type="ECO:0000256" key="6">
    <source>
        <dbReference type="ARBA" id="ARBA00022989"/>
    </source>
</evidence>
<keyword evidence="2" id="KW-1003">Cell membrane</keyword>
<evidence type="ECO:0000256" key="4">
    <source>
        <dbReference type="ARBA" id="ARBA00022960"/>
    </source>
</evidence>
<dbReference type="PANTHER" id="PTHR47019">
    <property type="entry name" value="LIPID II FLIPPASE MURJ"/>
    <property type="match status" value="1"/>
</dbReference>
<dbReference type="Pfam" id="PF03023">
    <property type="entry name" value="MurJ"/>
    <property type="match status" value="1"/>
</dbReference>
<keyword evidence="7 8" id="KW-0472">Membrane</keyword>
<evidence type="ECO:0000256" key="3">
    <source>
        <dbReference type="ARBA" id="ARBA00022692"/>
    </source>
</evidence>
<dbReference type="STRING" id="1413211.U473_11260"/>
<dbReference type="Proteomes" id="UP000070352">
    <property type="component" value="Unassembled WGS sequence"/>
</dbReference>
<dbReference type="OrthoDB" id="9804143at2"/>